<dbReference type="Pfam" id="PF00550">
    <property type="entry name" value="PP-binding"/>
    <property type="match status" value="1"/>
</dbReference>
<sequence length="1125" mass="123719">MRRLTIGFSGASSALDAIRRELEQHGHASSDEGVDLWIDDGRQPLRDPADPTPALSLRLGVGPVSDCGLPALQLRAYGASRSLSGVLDIADEPTGNGQRLRHQVSHALVEWVALHVSRLSRDPGYFSVSAVANDWPEQGLDALDALAFVHRFNRTEDLTVLREAQVPLIERVQASLHRSADRPALRIAGSVVTYRELHVQALTIQQQLHPMLGNTQAPPVVGVCLEKSIELYASILAVLGCGAVYLPLGPDHPPPRHQVMLETAGAHVLLDAGQHPLRAHFTALDVTRLDLRHVDLTLALMPARPHPDAPCMTLFTSGTTGQPKGVLLSQANLAHFTAWFRSCMNLDDQSRVLQFSPLSFDSSLIDIFPALIAGAELIVPSAEQRHAPEQLLDLLHQQRVTHAFLPPALLSILPLDQPLGLTHLLTGGDVCEPHVIERLAGQCRFHNLYGPTETTVLATHRTLHPGDCNRNLGYPIANSQVLILDDTLQPVDEEVMGEVYIVGPGVSLGYVGTSQPSASPFVELAVPGGQPLRAYRSGDLARWTADGIVLGGRRDDQVKIRGFRVEPQEIEQCLRNSRLYRQVAVVIDRDSRIRSYIAQPEPDASVAALKHHARQWLPDYMQPGFWEVLPHLPCSVNGKVDRPALLALPIRPALQADGSAAKNPLHVRLSCLWSELLAVPAGNLSIDQSFFDLGGHSILLSTLLLRVREQFGRSFVLSHFIEVPTIRTLATLVENGERPDAGSGRAARDAQSEWVLDTLPEDRAGDPHKVIVTGANSFVGVHIVEALLAAGATEVACLVREEPGRSPMSRLIQALHEYRLEHVDLSRVKVYAADISQPRLGLADAVHESLARDFGVLVHNAARVNHVMDYASLTRDNVDPIRECLRLCETHRKKVFNFVSTLSASSSVDSQGYVLEAPASTTLPLYIKNGYNLSKWVAERQLGHAVARGAWVNIHRPGNISFNSRNGACQPQKNRLMLMLKGSLQLGLLPRLALNFDLMPVDFLARFIAFHCTRFHASRSVFNLHNPQPLSWAHYLDAFSRAGHRFKRVGIAQWQQALRTVSQDNALFGVLGFYLDRLDEDIGDTSMIRYDNARLGVQQMGEHYPAKDTALLSKGCNYLKAIGFL</sequence>
<dbReference type="InterPro" id="IPR009081">
    <property type="entry name" value="PP-bd_ACP"/>
</dbReference>
<dbReference type="RefSeq" id="WP_071489590.1">
    <property type="nucleotide sequence ID" value="NZ_LT629708.1"/>
</dbReference>
<dbReference type="PANTHER" id="PTHR44845">
    <property type="entry name" value="CARRIER DOMAIN-CONTAINING PROTEIN"/>
    <property type="match status" value="1"/>
</dbReference>
<dbReference type="Pfam" id="PF07993">
    <property type="entry name" value="NAD_binding_4"/>
    <property type="match status" value="1"/>
</dbReference>
<feature type="domain" description="Carrier" evidence="3">
    <location>
        <begin position="660"/>
        <end position="737"/>
    </location>
</feature>
<dbReference type="PROSITE" id="PS50075">
    <property type="entry name" value="CARRIER"/>
    <property type="match status" value="1"/>
</dbReference>
<dbReference type="AlphaFoldDB" id="A0A1H0TCT8"/>
<organism evidence="4 6">
    <name type="scientific">Pseudomonas extremorientalis</name>
    <dbReference type="NCBI Taxonomy" id="169669"/>
    <lineage>
        <taxon>Bacteria</taxon>
        <taxon>Pseudomonadati</taxon>
        <taxon>Pseudomonadota</taxon>
        <taxon>Gammaproteobacteria</taxon>
        <taxon>Pseudomonadales</taxon>
        <taxon>Pseudomonadaceae</taxon>
        <taxon>Pseudomonas</taxon>
    </lineage>
</organism>
<dbReference type="SUPFAM" id="SSF51735">
    <property type="entry name" value="NAD(P)-binding Rossmann-fold domains"/>
    <property type="match status" value="1"/>
</dbReference>
<dbReference type="EMBL" id="MDGK01000023">
    <property type="protein sequence ID" value="OIN10012.1"/>
    <property type="molecule type" value="Genomic_DNA"/>
</dbReference>
<evidence type="ECO:0000256" key="2">
    <source>
        <dbReference type="ARBA" id="ARBA00022553"/>
    </source>
</evidence>
<dbReference type="Proteomes" id="UP000182654">
    <property type="component" value="Chromosome I"/>
</dbReference>
<gene>
    <name evidence="4" type="ORF">BFN10_10255</name>
    <name evidence="5" type="ORF">SAMN04490184_3649</name>
</gene>
<dbReference type="InterPro" id="IPR045851">
    <property type="entry name" value="AMP-bd_C_sf"/>
</dbReference>
<evidence type="ECO:0000313" key="5">
    <source>
        <dbReference type="EMBL" id="SDP51819.1"/>
    </source>
</evidence>
<dbReference type="EMBL" id="LT629708">
    <property type="protein sequence ID" value="SDP51819.1"/>
    <property type="molecule type" value="Genomic_DNA"/>
</dbReference>
<dbReference type="InterPro" id="IPR042099">
    <property type="entry name" value="ANL_N_sf"/>
</dbReference>
<dbReference type="InterPro" id="IPR010071">
    <property type="entry name" value="AA_adenyl_dom"/>
</dbReference>
<protein>
    <submittedName>
        <fullName evidence="5">Amino acid adenylation domain-containing protein/thioester reductase domain-containing protein</fullName>
    </submittedName>
    <submittedName>
        <fullName evidence="4">Peptide transporter</fullName>
    </submittedName>
</protein>
<evidence type="ECO:0000256" key="1">
    <source>
        <dbReference type="ARBA" id="ARBA00022450"/>
    </source>
</evidence>
<reference evidence="4 6" key="1">
    <citation type="submission" date="2016-08" db="EMBL/GenBank/DDBJ databases">
        <title>Draft genome sequence of the type strain of Pseudomonas extremorientalis LMG 19695T isolated from drinking water reservoir.</title>
        <authorList>
            <person name="Tambong J.T."/>
        </authorList>
    </citation>
    <scope>NUCLEOTIDE SEQUENCE [LARGE SCALE GENOMIC DNA]</scope>
    <source>
        <strain evidence="4 6">LMG 19695</strain>
    </source>
</reference>
<keyword evidence="1" id="KW-0596">Phosphopantetheine</keyword>
<dbReference type="Proteomes" id="UP000181686">
    <property type="component" value="Unassembled WGS sequence"/>
</dbReference>
<evidence type="ECO:0000313" key="6">
    <source>
        <dbReference type="Proteomes" id="UP000181686"/>
    </source>
</evidence>
<dbReference type="PANTHER" id="PTHR44845:SF6">
    <property type="entry name" value="BETA-ALANINE-ACTIVATING ENZYME"/>
    <property type="match status" value="1"/>
</dbReference>
<dbReference type="InterPro" id="IPR000873">
    <property type="entry name" value="AMP-dep_synth/lig_dom"/>
</dbReference>
<dbReference type="InterPro" id="IPR036291">
    <property type="entry name" value="NAD(P)-bd_dom_sf"/>
</dbReference>
<dbReference type="NCBIfam" id="TIGR01733">
    <property type="entry name" value="AA-adenyl-dom"/>
    <property type="match status" value="1"/>
</dbReference>
<dbReference type="InterPro" id="IPR013120">
    <property type="entry name" value="FAR_NAD-bd"/>
</dbReference>
<keyword evidence="7" id="KW-1185">Reference proteome</keyword>
<dbReference type="CDD" id="cd05930">
    <property type="entry name" value="A_NRPS"/>
    <property type="match status" value="1"/>
</dbReference>
<dbReference type="Gene3D" id="1.10.1200.10">
    <property type="entry name" value="ACP-like"/>
    <property type="match status" value="1"/>
</dbReference>
<dbReference type="Gene3D" id="3.30.300.30">
    <property type="match status" value="1"/>
</dbReference>
<dbReference type="SUPFAM" id="SSF47336">
    <property type="entry name" value="ACP-like"/>
    <property type="match status" value="1"/>
</dbReference>
<dbReference type="NCBIfam" id="TIGR01746">
    <property type="entry name" value="Thioester-redct"/>
    <property type="match status" value="1"/>
</dbReference>
<proteinExistence type="predicted"/>
<accession>A0A1H0TCT8</accession>
<dbReference type="Pfam" id="PF00501">
    <property type="entry name" value="AMP-binding"/>
    <property type="match status" value="1"/>
</dbReference>
<keyword evidence="2" id="KW-0597">Phosphoprotein</keyword>
<evidence type="ECO:0000313" key="4">
    <source>
        <dbReference type="EMBL" id="OIN10012.1"/>
    </source>
</evidence>
<reference evidence="5 7" key="2">
    <citation type="submission" date="2016-10" db="EMBL/GenBank/DDBJ databases">
        <authorList>
            <person name="Varghese N."/>
            <person name="Submissions S."/>
        </authorList>
    </citation>
    <scope>NUCLEOTIDE SEQUENCE [LARGE SCALE GENOMIC DNA]</scope>
    <source>
        <strain evidence="5 7">BS2774</strain>
    </source>
</reference>
<dbReference type="Gene3D" id="3.40.50.12780">
    <property type="entry name" value="N-terminal domain of ligase-like"/>
    <property type="match status" value="1"/>
</dbReference>
<dbReference type="CDD" id="cd05235">
    <property type="entry name" value="SDR_e1"/>
    <property type="match status" value="1"/>
</dbReference>
<evidence type="ECO:0000313" key="7">
    <source>
        <dbReference type="Proteomes" id="UP000182654"/>
    </source>
</evidence>
<dbReference type="Gene3D" id="3.40.50.720">
    <property type="entry name" value="NAD(P)-binding Rossmann-like Domain"/>
    <property type="match status" value="1"/>
</dbReference>
<dbReference type="InterPro" id="IPR010080">
    <property type="entry name" value="Thioester_reductase-like_dom"/>
</dbReference>
<evidence type="ECO:0000259" key="3">
    <source>
        <dbReference type="PROSITE" id="PS50075"/>
    </source>
</evidence>
<name>A0A1H0TCT8_9PSED</name>
<dbReference type="InterPro" id="IPR036736">
    <property type="entry name" value="ACP-like_sf"/>
</dbReference>
<dbReference type="SUPFAM" id="SSF56801">
    <property type="entry name" value="Acetyl-CoA synthetase-like"/>
    <property type="match status" value="1"/>
</dbReference>